<evidence type="ECO:0000256" key="5">
    <source>
        <dbReference type="ARBA" id="ARBA00022723"/>
    </source>
</evidence>
<feature type="domain" description="Globin" evidence="8">
    <location>
        <begin position="2"/>
        <end position="156"/>
    </location>
</feature>
<evidence type="ECO:0000256" key="2">
    <source>
        <dbReference type="ARBA" id="ARBA00022448"/>
    </source>
</evidence>
<sequence length="163" mass="17577">MTLSQAQVALIKTSWGKLKSVGSKELGLLIFQRLLNQEPQVRGVFLNMGVPMGENEISLEYVRNHPKLLSHASKIGSAVASFANKFENPEELEALTTRLGKAHANSNVELQHFESMGPVILSVVGDQLELPTSSPVIEAWAEGYGVLKAGILKAMVAHTSNGS</sequence>
<keyword evidence="2 7" id="KW-0813">Transport</keyword>
<evidence type="ECO:0000256" key="7">
    <source>
        <dbReference type="RuleBase" id="RU000356"/>
    </source>
</evidence>
<keyword evidence="6" id="KW-0408">Iron</keyword>
<evidence type="ECO:0000256" key="1">
    <source>
        <dbReference type="ARBA" id="ARBA00008705"/>
    </source>
</evidence>
<reference evidence="9 10" key="1">
    <citation type="submission" date="2024-02" db="EMBL/GenBank/DDBJ databases">
        <authorList>
            <person name="Daric V."/>
            <person name="Darras S."/>
        </authorList>
    </citation>
    <scope>NUCLEOTIDE SEQUENCE [LARGE SCALE GENOMIC DNA]</scope>
</reference>
<dbReference type="PANTHER" id="PTHR46458">
    <property type="entry name" value="BLR2807 PROTEIN"/>
    <property type="match status" value="1"/>
</dbReference>
<keyword evidence="4 7" id="KW-0561">Oxygen transport</keyword>
<dbReference type="PROSITE" id="PS01033">
    <property type="entry name" value="GLOBIN"/>
    <property type="match status" value="1"/>
</dbReference>
<dbReference type="InterPro" id="IPR000971">
    <property type="entry name" value="Globin"/>
</dbReference>
<dbReference type="InterPro" id="IPR044399">
    <property type="entry name" value="Mb-like_M"/>
</dbReference>
<protein>
    <recommendedName>
        <fullName evidence="8">Globin domain-containing protein</fullName>
    </recommendedName>
</protein>
<evidence type="ECO:0000259" key="8">
    <source>
        <dbReference type="PROSITE" id="PS01033"/>
    </source>
</evidence>
<evidence type="ECO:0000313" key="10">
    <source>
        <dbReference type="Proteomes" id="UP001642483"/>
    </source>
</evidence>
<dbReference type="Gene3D" id="1.10.490.10">
    <property type="entry name" value="Globins"/>
    <property type="match status" value="1"/>
</dbReference>
<comment type="similarity">
    <text evidence="1 7">Belongs to the globin family.</text>
</comment>
<keyword evidence="3 7" id="KW-0349">Heme</keyword>
<dbReference type="SUPFAM" id="SSF46458">
    <property type="entry name" value="Globin-like"/>
    <property type="match status" value="1"/>
</dbReference>
<dbReference type="CDD" id="cd01040">
    <property type="entry name" value="Mb-like"/>
    <property type="match status" value="1"/>
</dbReference>
<keyword evidence="10" id="KW-1185">Reference proteome</keyword>
<dbReference type="InterPro" id="IPR012292">
    <property type="entry name" value="Globin/Proto"/>
</dbReference>
<dbReference type="PANTHER" id="PTHR46458:SF1">
    <property type="entry name" value="GEO09476P1"/>
    <property type="match status" value="1"/>
</dbReference>
<proteinExistence type="inferred from homology"/>
<dbReference type="Pfam" id="PF00042">
    <property type="entry name" value="Globin"/>
    <property type="match status" value="1"/>
</dbReference>
<gene>
    <name evidence="9" type="ORF">CVLEPA_LOCUS12148</name>
</gene>
<evidence type="ECO:0000256" key="4">
    <source>
        <dbReference type="ARBA" id="ARBA00022621"/>
    </source>
</evidence>
<dbReference type="InterPro" id="IPR009050">
    <property type="entry name" value="Globin-like_sf"/>
</dbReference>
<evidence type="ECO:0000313" key="9">
    <source>
        <dbReference type="EMBL" id="CAK8681916.1"/>
    </source>
</evidence>
<accession>A0ABP0FTQ3</accession>
<keyword evidence="5" id="KW-0479">Metal-binding</keyword>
<name>A0ABP0FTQ3_CLALP</name>
<organism evidence="9 10">
    <name type="scientific">Clavelina lepadiformis</name>
    <name type="common">Light-bulb sea squirt</name>
    <name type="synonym">Ascidia lepadiformis</name>
    <dbReference type="NCBI Taxonomy" id="159417"/>
    <lineage>
        <taxon>Eukaryota</taxon>
        <taxon>Metazoa</taxon>
        <taxon>Chordata</taxon>
        <taxon>Tunicata</taxon>
        <taxon>Ascidiacea</taxon>
        <taxon>Aplousobranchia</taxon>
        <taxon>Clavelinidae</taxon>
        <taxon>Clavelina</taxon>
    </lineage>
</organism>
<evidence type="ECO:0000256" key="6">
    <source>
        <dbReference type="ARBA" id="ARBA00023004"/>
    </source>
</evidence>
<dbReference type="Proteomes" id="UP001642483">
    <property type="component" value="Unassembled WGS sequence"/>
</dbReference>
<comment type="caution">
    <text evidence="9">The sequence shown here is derived from an EMBL/GenBank/DDBJ whole genome shotgun (WGS) entry which is preliminary data.</text>
</comment>
<dbReference type="EMBL" id="CAWYQH010000090">
    <property type="protein sequence ID" value="CAK8681916.1"/>
    <property type="molecule type" value="Genomic_DNA"/>
</dbReference>
<evidence type="ECO:0000256" key="3">
    <source>
        <dbReference type="ARBA" id="ARBA00022617"/>
    </source>
</evidence>
<dbReference type="InterPro" id="IPR050532">
    <property type="entry name" value="Globin-like_OT"/>
</dbReference>